<accession>A0A4V1WXU5</accession>
<evidence type="ECO:0000313" key="1">
    <source>
        <dbReference type="EMBL" id="RYO31162.1"/>
    </source>
</evidence>
<protein>
    <submittedName>
        <fullName evidence="1">Uncharacterized protein</fullName>
    </submittedName>
</protein>
<organism evidence="1 2">
    <name type="scientific">Alternaria arborescens</name>
    <dbReference type="NCBI Taxonomy" id="156630"/>
    <lineage>
        <taxon>Eukaryota</taxon>
        <taxon>Fungi</taxon>
        <taxon>Dikarya</taxon>
        <taxon>Ascomycota</taxon>
        <taxon>Pezizomycotina</taxon>
        <taxon>Dothideomycetes</taxon>
        <taxon>Pleosporomycetidae</taxon>
        <taxon>Pleosporales</taxon>
        <taxon>Pleosporineae</taxon>
        <taxon>Pleosporaceae</taxon>
        <taxon>Alternaria</taxon>
        <taxon>Alternaria sect. Alternaria</taxon>
    </lineage>
</organism>
<evidence type="ECO:0000313" key="2">
    <source>
        <dbReference type="Proteomes" id="UP000293823"/>
    </source>
</evidence>
<name>A0A4V1WXU5_9PLEO</name>
<reference evidence="2" key="1">
    <citation type="journal article" date="2019" name="bioRxiv">
        <title>Genomics, evolutionary history and diagnostics of the Alternaria alternata species group including apple and Asian pear pathotypes.</title>
        <authorList>
            <person name="Armitage A.D."/>
            <person name="Cockerton H.M."/>
            <person name="Sreenivasaprasad S."/>
            <person name="Woodhall J.W."/>
            <person name="Lane C.R."/>
            <person name="Harrison R.J."/>
            <person name="Clarkson J.P."/>
        </authorList>
    </citation>
    <scope>NUCLEOTIDE SEQUENCE [LARGE SCALE GENOMIC DNA]</scope>
    <source>
        <strain evidence="2">RGR 97.0016</strain>
    </source>
</reference>
<keyword evidence="2" id="KW-1185">Reference proteome</keyword>
<comment type="caution">
    <text evidence="1">The sequence shown here is derived from an EMBL/GenBank/DDBJ whole genome shotgun (WGS) entry which is preliminary data.</text>
</comment>
<dbReference type="Proteomes" id="UP000293823">
    <property type="component" value="Unassembled WGS sequence"/>
</dbReference>
<dbReference type="EMBL" id="PEJP01000079">
    <property type="protein sequence ID" value="RYO31162.1"/>
    <property type="molecule type" value="Genomic_DNA"/>
</dbReference>
<sequence length="66" mass="7279">MLVSLVSRAQAFAGTRRGSSSILRAGRQFHVSPASYMLWTRYWNPGGEDQIHCVEGIQANGRLATD</sequence>
<proteinExistence type="predicted"/>
<gene>
    <name evidence="1" type="ORF">AA0113_g11875</name>
</gene>
<dbReference type="AlphaFoldDB" id="A0A4V1WXU5"/>